<dbReference type="EMBL" id="AZSI01000161">
    <property type="protein sequence ID" value="KEY61547.1"/>
    <property type="molecule type" value="Genomic_DNA"/>
</dbReference>
<dbReference type="GO" id="GO:0003677">
    <property type="term" value="F:DNA binding"/>
    <property type="evidence" value="ECO:0007669"/>
    <property type="project" value="UniProtKB-UniRule"/>
</dbReference>
<sequence>MYLKKMEIVGFKSFADKTKVEFDKGITAVVGPNGSGKSNIVEALRWVLGEQSAKALRGGKMPDVIFAGTEKRKALNYAEVIAHFDNSDHYLQGQDEQEEVVITRRLYRNGDSEFLMNGRKCRLRDIHDLFTDTGLGRDSLSIISQGRIESVFNSKPEERRAIFEEAAGVLKYKNRRNETESKLNSTQDNLDRLEDIIFELNSQLVPLQSQRDVALRFQELEAVRSDLSLAVLVGQLETKKARYDQTELDLAEVVTELKQLSARKKEYDEQVGQLRRERQKVEAEQEKLQTDQLNFSNLKSDLTRKIELFDVQKDSSEKSAAEREERLENLKSRWLTVEQDLSEVQEKSEILLTEKNELDKLLTDLSADLATLSESPEVIMERLRDEFVQLVEKEAQISNEIVRNKAEIADLSRRQSEQDESVRENLTKFEKISKDLSETQGKLTTVQAEISQLLAEFEKQNQAEKKQEELERLAQNEMYDYLQELNQHKARLASLQNIRDSHSNLFAGVRAVMQNASEIGGLIGVVSDLLTFDPKYTTAIDIALGGGSQNVVTEDENAAKRAIAFLREKRLGRATFLPLTTIKGREFNGLNRIQNMTGFVDLAINLVHFEERLHKAMSSLLGTTVIVDTAENATAIARMMNYTVRIVTLDGTQINPGGSYAGGAGKRNSTTFTSVEIANLEKQIVSSEQKLKRAEQAVQKAQKTRQDLLKEVEILKSQGEEKRFVEQSLNLKIEQLVEQKSALEQLTDLSATQESTSNLLELTRQNENKSELLTKITQRKGEIEKQLEEVKTNSQTHKNLLSEKTKALNHAQLRQSEVASELKFIKADEKRLLADLSALSEEKNQLTALLNPVQFDETERNNFSKQLTEVEERLSQINVRMVSLKFEREDLAAQMEDLEQHNQDFIQQTQELNTKKTRYEMQLEQIEGQLMTLQETLNSEHQMSFEEAQATVEKLEDLAAAEQKLKELERQIKALGPINLDAIVQYDEVNERFSFLSSQKDDLLEAKNLLLNTIDDMNDEVKIRFKTSFDAIRESFKTTFAQMFAGGMADLELTSDNLLEAGVEIKVQPPGKKLSSLNLMSGGEKALTALALIFAILRVRTVPFVVLDEVEAALDEANVKRFGDYMNHFDNSNQFIVVTHRRGTMAAAGSMYGVTMADAGVSKMISVKLDSAVN</sequence>
<comment type="subcellular location">
    <subcellularLocation>
        <location evidence="6">Cytoplasm</location>
    </subcellularLocation>
</comment>
<dbReference type="SUPFAM" id="SSF52540">
    <property type="entry name" value="P-loop containing nucleoside triphosphate hydrolases"/>
    <property type="match status" value="1"/>
</dbReference>
<dbReference type="InterPro" id="IPR027417">
    <property type="entry name" value="P-loop_NTPase"/>
</dbReference>
<dbReference type="AlphaFoldDB" id="A0A084A8B8"/>
<dbReference type="Pfam" id="PF02463">
    <property type="entry name" value="SMC_N"/>
    <property type="match status" value="1"/>
</dbReference>
<feature type="coiled-coil region" evidence="6">
    <location>
        <begin position="677"/>
        <end position="746"/>
    </location>
</feature>
<dbReference type="PIRSF" id="PIRSF005719">
    <property type="entry name" value="SMC"/>
    <property type="match status" value="1"/>
</dbReference>
<feature type="coiled-coil region" evidence="6">
    <location>
        <begin position="829"/>
        <end position="971"/>
    </location>
</feature>
<dbReference type="GO" id="GO:0007062">
    <property type="term" value="P:sister chromatid cohesion"/>
    <property type="evidence" value="ECO:0007669"/>
    <property type="project" value="InterPro"/>
</dbReference>
<gene>
    <name evidence="6" type="primary">smc</name>
    <name evidence="8" type="ORF">U725_02431</name>
</gene>
<dbReference type="GO" id="GO:0006260">
    <property type="term" value="P:DNA replication"/>
    <property type="evidence" value="ECO:0007669"/>
    <property type="project" value="UniProtKB-UniRule"/>
</dbReference>
<comment type="subunit">
    <text evidence="6">Homodimer.</text>
</comment>
<dbReference type="Pfam" id="PF06470">
    <property type="entry name" value="SMC_hinge"/>
    <property type="match status" value="1"/>
</dbReference>
<dbReference type="GO" id="GO:0007059">
    <property type="term" value="P:chromosome segregation"/>
    <property type="evidence" value="ECO:0007669"/>
    <property type="project" value="UniProtKB-UniRule"/>
</dbReference>
<feature type="coiled-coil region" evidence="6">
    <location>
        <begin position="243"/>
        <end position="347"/>
    </location>
</feature>
<organism evidence="8 9">
    <name type="scientific">Lactococcus cremoris subsp. cremoris GE214</name>
    <dbReference type="NCBI Taxonomy" id="1415168"/>
    <lineage>
        <taxon>Bacteria</taxon>
        <taxon>Bacillati</taxon>
        <taxon>Bacillota</taxon>
        <taxon>Bacilli</taxon>
        <taxon>Lactobacillales</taxon>
        <taxon>Streptococcaceae</taxon>
        <taxon>Lactococcus</taxon>
        <taxon>Lactococcus cremoris subsp. cremoris</taxon>
    </lineage>
</organism>
<reference evidence="8 9" key="1">
    <citation type="submission" date="2014-06" db="EMBL/GenBank/DDBJ databases">
        <title>Draft genome sequence of the putrescine producing strain Lactococcus lactis subsp cremoris GE214.</title>
        <authorList>
            <person name="Ladero V."/>
            <person name="Linares D.M."/>
            <person name="del Rio B."/>
            <person name="Mayo B."/>
            <person name="Martin M.C."/>
            <person name="Fernandez M."/>
            <person name="Alvarez M.A."/>
        </authorList>
    </citation>
    <scope>NUCLEOTIDE SEQUENCE [LARGE SCALE GENOMIC DNA]</scope>
    <source>
        <strain evidence="8 9">GE214</strain>
    </source>
</reference>
<name>A0A084A8B8_LACLC</name>
<keyword evidence="4 6" id="KW-0175">Coiled coil</keyword>
<evidence type="ECO:0000256" key="2">
    <source>
        <dbReference type="ARBA" id="ARBA00022741"/>
    </source>
</evidence>
<dbReference type="Gene3D" id="3.40.50.300">
    <property type="entry name" value="P-loop containing nucleotide triphosphate hydrolases"/>
    <property type="match status" value="2"/>
</dbReference>
<evidence type="ECO:0000256" key="1">
    <source>
        <dbReference type="ARBA" id="ARBA00022490"/>
    </source>
</evidence>
<dbReference type="Gene3D" id="1.20.1060.20">
    <property type="match status" value="1"/>
</dbReference>
<keyword evidence="3 6" id="KW-0067">ATP-binding</keyword>
<dbReference type="NCBIfam" id="TIGR02168">
    <property type="entry name" value="SMC_prok_B"/>
    <property type="match status" value="1"/>
</dbReference>
<dbReference type="SUPFAM" id="SSF75553">
    <property type="entry name" value="Smc hinge domain"/>
    <property type="match status" value="1"/>
</dbReference>
<evidence type="ECO:0000256" key="5">
    <source>
        <dbReference type="ARBA" id="ARBA00023125"/>
    </source>
</evidence>
<keyword evidence="1 6" id="KW-0963">Cytoplasm</keyword>
<feature type="coiled-coil region" evidence="6">
    <location>
        <begin position="436"/>
        <end position="476"/>
    </location>
</feature>
<dbReference type="InterPro" id="IPR011890">
    <property type="entry name" value="SMC_prok"/>
</dbReference>
<comment type="similarity">
    <text evidence="6">Belongs to the SMC family.</text>
</comment>
<dbReference type="InterPro" id="IPR003395">
    <property type="entry name" value="RecF/RecN/SMC_N"/>
</dbReference>
<dbReference type="InterPro" id="IPR036277">
    <property type="entry name" value="SMC_hinge_sf"/>
</dbReference>
<feature type="domain" description="SMC hinge" evidence="7">
    <location>
        <begin position="520"/>
        <end position="637"/>
    </location>
</feature>
<dbReference type="PANTHER" id="PTHR43977">
    <property type="entry name" value="STRUCTURAL MAINTENANCE OF CHROMOSOMES PROTEIN 3"/>
    <property type="match status" value="1"/>
</dbReference>
<dbReference type="CDD" id="cd03278">
    <property type="entry name" value="ABC_SMC_barmotin"/>
    <property type="match status" value="2"/>
</dbReference>
<proteinExistence type="inferred from homology"/>
<feature type="binding site" evidence="6">
    <location>
        <begin position="32"/>
        <end position="39"/>
    </location>
    <ligand>
        <name>ATP</name>
        <dbReference type="ChEBI" id="CHEBI:30616"/>
    </ligand>
</feature>
<dbReference type="FunFam" id="3.40.50.300:FF:000984">
    <property type="entry name" value="Chromosome partition protein Smc"/>
    <property type="match status" value="1"/>
</dbReference>
<evidence type="ECO:0000256" key="4">
    <source>
        <dbReference type="ARBA" id="ARBA00023054"/>
    </source>
</evidence>
<dbReference type="GO" id="GO:0005524">
    <property type="term" value="F:ATP binding"/>
    <property type="evidence" value="ECO:0007669"/>
    <property type="project" value="UniProtKB-UniRule"/>
</dbReference>
<dbReference type="InterPro" id="IPR010935">
    <property type="entry name" value="SMC_hinge"/>
</dbReference>
<comment type="domain">
    <text evidence="6">Contains large globular domains required for ATP hydrolysis at each terminus and a third globular domain forming a flexible hinge near the middle of the molecule. These domains are separated by coiled-coil structures.</text>
</comment>
<evidence type="ECO:0000256" key="3">
    <source>
        <dbReference type="ARBA" id="ARBA00022840"/>
    </source>
</evidence>
<feature type="coiled-coil region" evidence="6">
    <location>
        <begin position="169"/>
        <end position="203"/>
    </location>
</feature>
<evidence type="ECO:0000259" key="7">
    <source>
        <dbReference type="SMART" id="SM00968"/>
    </source>
</evidence>
<dbReference type="GO" id="GO:0030261">
    <property type="term" value="P:chromosome condensation"/>
    <property type="evidence" value="ECO:0007669"/>
    <property type="project" value="InterPro"/>
</dbReference>
<keyword evidence="2 6" id="KW-0547">Nucleotide-binding</keyword>
<dbReference type="InterPro" id="IPR024704">
    <property type="entry name" value="SMC"/>
</dbReference>
<keyword evidence="5 6" id="KW-0238">DNA-binding</keyword>
<dbReference type="SMART" id="SM00968">
    <property type="entry name" value="SMC_hinge"/>
    <property type="match status" value="1"/>
</dbReference>
<accession>A0A084A8B8</accession>
<comment type="caution">
    <text evidence="8">The sequence shown here is derived from an EMBL/GenBank/DDBJ whole genome shotgun (WGS) entry which is preliminary data.</text>
</comment>
<dbReference type="RefSeq" id="WP_042748881.1">
    <property type="nucleotide sequence ID" value="NZ_AZSI01000161.1"/>
</dbReference>
<evidence type="ECO:0000313" key="9">
    <source>
        <dbReference type="Proteomes" id="UP000028401"/>
    </source>
</evidence>
<dbReference type="HAMAP" id="MF_01894">
    <property type="entry name" value="Smc_prok"/>
    <property type="match status" value="1"/>
</dbReference>
<dbReference type="PATRIC" id="fig|1415168.3.peg.2497"/>
<dbReference type="GO" id="GO:0005694">
    <property type="term" value="C:chromosome"/>
    <property type="evidence" value="ECO:0007669"/>
    <property type="project" value="InterPro"/>
</dbReference>
<evidence type="ECO:0000313" key="8">
    <source>
        <dbReference type="EMBL" id="KEY61547.1"/>
    </source>
</evidence>
<dbReference type="Gene3D" id="3.30.70.1620">
    <property type="match status" value="1"/>
</dbReference>
<dbReference type="GO" id="GO:0005737">
    <property type="term" value="C:cytoplasm"/>
    <property type="evidence" value="ECO:0007669"/>
    <property type="project" value="UniProtKB-SubCell"/>
</dbReference>
<dbReference type="Proteomes" id="UP000028401">
    <property type="component" value="Unassembled WGS sequence"/>
</dbReference>
<evidence type="ECO:0000256" key="6">
    <source>
        <dbReference type="HAMAP-Rule" id="MF_01894"/>
    </source>
</evidence>
<dbReference type="GO" id="GO:0016887">
    <property type="term" value="F:ATP hydrolysis activity"/>
    <property type="evidence" value="ECO:0007669"/>
    <property type="project" value="InterPro"/>
</dbReference>
<comment type="function">
    <text evidence="6">Required for chromosome condensation and partitioning.</text>
</comment>
<protein>
    <recommendedName>
        <fullName evidence="6">Chromosome partition protein Smc</fullName>
    </recommendedName>
</protein>